<feature type="domain" description="ABC transporter" evidence="4">
    <location>
        <begin position="2"/>
        <end position="232"/>
    </location>
</feature>
<dbReference type="RefSeq" id="WP_111515515.1">
    <property type="nucleotide sequence ID" value="NZ_QFYR01000003.1"/>
</dbReference>
<proteinExistence type="predicted"/>
<dbReference type="GO" id="GO:0016887">
    <property type="term" value="F:ATP hydrolysis activity"/>
    <property type="evidence" value="ECO:0007669"/>
    <property type="project" value="InterPro"/>
</dbReference>
<name>A0A328AC01_9CAUL</name>
<organism evidence="5 6">
    <name type="scientific">Phenylobacterium deserti</name>
    <dbReference type="NCBI Taxonomy" id="1914756"/>
    <lineage>
        <taxon>Bacteria</taxon>
        <taxon>Pseudomonadati</taxon>
        <taxon>Pseudomonadota</taxon>
        <taxon>Alphaproteobacteria</taxon>
        <taxon>Caulobacterales</taxon>
        <taxon>Caulobacteraceae</taxon>
        <taxon>Phenylobacterium</taxon>
    </lineage>
</organism>
<dbReference type="GO" id="GO:0005524">
    <property type="term" value="F:ATP binding"/>
    <property type="evidence" value="ECO:0007669"/>
    <property type="project" value="UniProtKB-KW"/>
</dbReference>
<evidence type="ECO:0000313" key="5">
    <source>
        <dbReference type="EMBL" id="RAK52191.1"/>
    </source>
</evidence>
<comment type="caution">
    <text evidence="5">The sequence shown here is derived from an EMBL/GenBank/DDBJ whole genome shotgun (WGS) entry which is preliminary data.</text>
</comment>
<dbReference type="InterPro" id="IPR017871">
    <property type="entry name" value="ABC_transporter-like_CS"/>
</dbReference>
<protein>
    <submittedName>
        <fullName evidence="5">ABC transporter ATP-binding protein</fullName>
    </submittedName>
</protein>
<reference evidence="6" key="1">
    <citation type="submission" date="2018-05" db="EMBL/GenBank/DDBJ databases">
        <authorList>
            <person name="Li X."/>
        </authorList>
    </citation>
    <scope>NUCLEOTIDE SEQUENCE [LARGE SCALE GENOMIC DNA]</scope>
    <source>
        <strain evidence="6">YIM 73061</strain>
    </source>
</reference>
<dbReference type="InterPro" id="IPR027417">
    <property type="entry name" value="P-loop_NTPase"/>
</dbReference>
<dbReference type="PANTHER" id="PTHR42939">
    <property type="entry name" value="ABC TRANSPORTER ATP-BINDING PROTEIN ALBC-RELATED"/>
    <property type="match status" value="1"/>
</dbReference>
<dbReference type="PROSITE" id="PS50893">
    <property type="entry name" value="ABC_TRANSPORTER_2"/>
    <property type="match status" value="1"/>
</dbReference>
<dbReference type="PROSITE" id="PS00211">
    <property type="entry name" value="ABC_TRANSPORTER_1"/>
    <property type="match status" value="1"/>
</dbReference>
<gene>
    <name evidence="5" type="ORF">DJ018_13660</name>
</gene>
<evidence type="ECO:0000256" key="3">
    <source>
        <dbReference type="ARBA" id="ARBA00022840"/>
    </source>
</evidence>
<sequence>MLTAQALTKRFGDHLALDGLDLHIAPGEVFCLLGANGAGKSTTIKLFLGFLAPTAGRALVDGVEVAADPIRARSRLLYIPEQVALHEELTGLENLVYFARLGAVPDASPRRLTACLEEAGLAPTAVHRRVSGYSKGMRQKVGVALAIAKGAKALLLDEPTSGLDPQASADFHDLVARQRDAGAAVLMATHDLFRARQIADRVGVMRGGKLRLSFDAQELSAQDLEAVYLQAMVAEPAPLRS</sequence>
<keyword evidence="2" id="KW-0547">Nucleotide-binding</keyword>
<evidence type="ECO:0000256" key="1">
    <source>
        <dbReference type="ARBA" id="ARBA00022448"/>
    </source>
</evidence>
<dbReference type="AlphaFoldDB" id="A0A328AC01"/>
<dbReference type="Pfam" id="PF00005">
    <property type="entry name" value="ABC_tran"/>
    <property type="match status" value="1"/>
</dbReference>
<dbReference type="InterPro" id="IPR051782">
    <property type="entry name" value="ABC_Transporter_VariousFunc"/>
</dbReference>
<keyword evidence="1" id="KW-0813">Transport</keyword>
<evidence type="ECO:0000313" key="6">
    <source>
        <dbReference type="Proteomes" id="UP000249725"/>
    </source>
</evidence>
<evidence type="ECO:0000256" key="2">
    <source>
        <dbReference type="ARBA" id="ARBA00022741"/>
    </source>
</evidence>
<evidence type="ECO:0000259" key="4">
    <source>
        <dbReference type="PROSITE" id="PS50893"/>
    </source>
</evidence>
<dbReference type="InterPro" id="IPR003439">
    <property type="entry name" value="ABC_transporter-like_ATP-bd"/>
</dbReference>
<keyword evidence="6" id="KW-1185">Reference proteome</keyword>
<dbReference type="SMART" id="SM00382">
    <property type="entry name" value="AAA"/>
    <property type="match status" value="1"/>
</dbReference>
<accession>A0A328AC01</accession>
<dbReference type="Gene3D" id="3.40.50.300">
    <property type="entry name" value="P-loop containing nucleotide triphosphate hydrolases"/>
    <property type="match status" value="1"/>
</dbReference>
<dbReference type="PANTHER" id="PTHR42939:SF1">
    <property type="entry name" value="ABC TRANSPORTER ATP-BINDING PROTEIN ALBC-RELATED"/>
    <property type="match status" value="1"/>
</dbReference>
<dbReference type="OrthoDB" id="9778547at2"/>
<dbReference type="EMBL" id="QFYR01000003">
    <property type="protein sequence ID" value="RAK52191.1"/>
    <property type="molecule type" value="Genomic_DNA"/>
</dbReference>
<dbReference type="CDD" id="cd03230">
    <property type="entry name" value="ABC_DR_subfamily_A"/>
    <property type="match status" value="1"/>
</dbReference>
<keyword evidence="3 5" id="KW-0067">ATP-binding</keyword>
<dbReference type="SUPFAM" id="SSF52540">
    <property type="entry name" value="P-loop containing nucleoside triphosphate hydrolases"/>
    <property type="match status" value="1"/>
</dbReference>
<dbReference type="InterPro" id="IPR003593">
    <property type="entry name" value="AAA+_ATPase"/>
</dbReference>
<dbReference type="Proteomes" id="UP000249725">
    <property type="component" value="Unassembled WGS sequence"/>
</dbReference>